<dbReference type="AlphaFoldDB" id="A0A0H3K9H0"/>
<evidence type="ECO:0000256" key="13">
    <source>
        <dbReference type="ARBA" id="ARBA00023285"/>
    </source>
</evidence>
<keyword evidence="9" id="KW-0378">Hydrolase</keyword>
<dbReference type="SUPFAM" id="SSF55031">
    <property type="entry name" value="Bacterial exopeptidase dimerisation domain"/>
    <property type="match status" value="1"/>
</dbReference>
<dbReference type="EMBL" id="AP009351">
    <property type="protein sequence ID" value="BAF68201.1"/>
    <property type="molecule type" value="Genomic_DNA"/>
</dbReference>
<dbReference type="InterPro" id="IPR002933">
    <property type="entry name" value="Peptidase_M20"/>
</dbReference>
<evidence type="ECO:0000313" key="17">
    <source>
        <dbReference type="Proteomes" id="UP000006386"/>
    </source>
</evidence>
<keyword evidence="7" id="KW-0028">Amino-acid biosynthesis</keyword>
<reference evidence="16 17" key="1">
    <citation type="journal article" date="2008" name="J. Bacteriol.">
        <title>Genome sequence of Staphylococcus aureus strain Newman and comparative analysis of staphylococcal genomes: polymorphism and evolution of two major pathogenicity islands.</title>
        <authorList>
            <person name="Baba T."/>
            <person name="Bae T."/>
            <person name="Schneewind O."/>
            <person name="Takeuchi F."/>
            <person name="Hiramatsu K."/>
        </authorList>
    </citation>
    <scope>NUCLEOTIDE SEQUENCE [LARGE SCALE GENOMIC DNA]</scope>
    <source>
        <strain evidence="16 17">Newman</strain>
    </source>
</reference>
<evidence type="ECO:0000256" key="9">
    <source>
        <dbReference type="ARBA" id="ARBA00022801"/>
    </source>
</evidence>
<evidence type="ECO:0000256" key="12">
    <source>
        <dbReference type="ARBA" id="ARBA00023154"/>
    </source>
</evidence>
<dbReference type="Gene3D" id="3.30.70.360">
    <property type="match status" value="1"/>
</dbReference>
<comment type="catalytic activity">
    <reaction evidence="14">
        <text>N-succinyl-(2S,6S)-2,6-diaminopimelate + H2O = (2S,6S)-2,6-diaminopimelate + succinate</text>
        <dbReference type="Rhea" id="RHEA:22608"/>
        <dbReference type="ChEBI" id="CHEBI:15377"/>
        <dbReference type="ChEBI" id="CHEBI:30031"/>
        <dbReference type="ChEBI" id="CHEBI:57609"/>
        <dbReference type="ChEBI" id="CHEBI:58087"/>
        <dbReference type="EC" id="3.5.1.18"/>
    </reaction>
</comment>
<accession>A0A0H3K9H0</accession>
<dbReference type="PROSITE" id="PS00758">
    <property type="entry name" value="ARGE_DAPE_CPG2_1"/>
    <property type="match status" value="1"/>
</dbReference>
<dbReference type="PROSITE" id="PS00759">
    <property type="entry name" value="ARGE_DAPE_CPG2_2"/>
    <property type="match status" value="1"/>
</dbReference>
<dbReference type="InterPro" id="IPR001261">
    <property type="entry name" value="ArgE/DapE_CS"/>
</dbReference>
<name>A0A0H3K9H0_STAAE</name>
<evidence type="ECO:0000256" key="7">
    <source>
        <dbReference type="ARBA" id="ARBA00022605"/>
    </source>
</evidence>
<comment type="cofactor">
    <cofactor evidence="2">
        <name>Zn(2+)</name>
        <dbReference type="ChEBI" id="CHEBI:29105"/>
    </cofactor>
</comment>
<evidence type="ECO:0000256" key="14">
    <source>
        <dbReference type="ARBA" id="ARBA00051301"/>
    </source>
</evidence>
<dbReference type="GO" id="GO:0009014">
    <property type="term" value="F:succinyl-diaminopimelate desuccinylase activity"/>
    <property type="evidence" value="ECO:0007669"/>
    <property type="project" value="UniProtKB-EC"/>
</dbReference>
<feature type="domain" description="Peptidase M20 dimerisation" evidence="15">
    <location>
        <begin position="194"/>
        <end position="323"/>
    </location>
</feature>
<dbReference type="InterPro" id="IPR011650">
    <property type="entry name" value="Peptidase_M20_dimer"/>
</dbReference>
<dbReference type="KEGG" id="sae:NWMN_1929"/>
<dbReference type="SUPFAM" id="SSF53187">
    <property type="entry name" value="Zn-dependent exopeptidases"/>
    <property type="match status" value="1"/>
</dbReference>
<dbReference type="PANTHER" id="PTHR43808">
    <property type="entry name" value="ACETYLORNITHINE DEACETYLASE"/>
    <property type="match status" value="1"/>
</dbReference>
<organism evidence="16 17">
    <name type="scientific">Staphylococcus aureus (strain Newman)</name>
    <dbReference type="NCBI Taxonomy" id="426430"/>
    <lineage>
        <taxon>Bacteria</taxon>
        <taxon>Bacillati</taxon>
        <taxon>Bacillota</taxon>
        <taxon>Bacilli</taxon>
        <taxon>Bacillales</taxon>
        <taxon>Staphylococcaceae</taxon>
        <taxon>Staphylococcus</taxon>
    </lineage>
</organism>
<evidence type="ECO:0000256" key="3">
    <source>
        <dbReference type="ARBA" id="ARBA00005130"/>
    </source>
</evidence>
<dbReference type="InterPro" id="IPR036264">
    <property type="entry name" value="Bact_exopeptidase_dim_dom"/>
</dbReference>
<dbReference type="CDD" id="cd08659">
    <property type="entry name" value="M20_ArgE_DapE-like"/>
    <property type="match status" value="1"/>
</dbReference>
<evidence type="ECO:0000256" key="8">
    <source>
        <dbReference type="ARBA" id="ARBA00022723"/>
    </source>
</evidence>
<dbReference type="GO" id="GO:0046872">
    <property type="term" value="F:metal ion binding"/>
    <property type="evidence" value="ECO:0007669"/>
    <property type="project" value="UniProtKB-KW"/>
</dbReference>
<evidence type="ECO:0000256" key="6">
    <source>
        <dbReference type="ARBA" id="ARBA00016853"/>
    </source>
</evidence>
<keyword evidence="11" id="KW-0220">Diaminopimelate biosynthesis</keyword>
<evidence type="ECO:0000256" key="2">
    <source>
        <dbReference type="ARBA" id="ARBA00001947"/>
    </source>
</evidence>
<keyword evidence="10" id="KW-0862">Zinc</keyword>
<dbReference type="Pfam" id="PF01546">
    <property type="entry name" value="Peptidase_M20"/>
    <property type="match status" value="1"/>
</dbReference>
<keyword evidence="8" id="KW-0479">Metal-binding</keyword>
<dbReference type="EC" id="3.5.1.18" evidence="5"/>
<dbReference type="Gene3D" id="3.40.630.10">
    <property type="entry name" value="Zn peptidases"/>
    <property type="match status" value="2"/>
</dbReference>
<dbReference type="NCBIfam" id="TIGR01910">
    <property type="entry name" value="DapE-ArgE"/>
    <property type="match status" value="1"/>
</dbReference>
<dbReference type="PANTHER" id="PTHR43808:SF8">
    <property type="entry name" value="PEPTIDASE M20 DIMERISATION DOMAIN-CONTAINING PROTEIN"/>
    <property type="match status" value="1"/>
</dbReference>
<dbReference type="GO" id="GO:0009089">
    <property type="term" value="P:lysine biosynthetic process via diaminopimelate"/>
    <property type="evidence" value="ECO:0007669"/>
    <property type="project" value="UniProtKB-UniPathway"/>
</dbReference>
<keyword evidence="12" id="KW-0457">Lysine biosynthesis</keyword>
<dbReference type="InterPro" id="IPR010182">
    <property type="entry name" value="ArgE/DapE"/>
</dbReference>
<evidence type="ECO:0000256" key="10">
    <source>
        <dbReference type="ARBA" id="ARBA00022833"/>
    </source>
</evidence>
<evidence type="ECO:0000259" key="15">
    <source>
        <dbReference type="Pfam" id="PF07687"/>
    </source>
</evidence>
<protein>
    <recommendedName>
        <fullName evidence="6">Probable succinyl-diaminopimelate desuccinylase</fullName>
        <ecNumber evidence="5">3.5.1.18</ecNumber>
    </recommendedName>
</protein>
<proteinExistence type="inferred from homology"/>
<dbReference type="GO" id="GO:0019877">
    <property type="term" value="P:diaminopimelate biosynthetic process"/>
    <property type="evidence" value="ECO:0007669"/>
    <property type="project" value="UniProtKB-KW"/>
</dbReference>
<comment type="similarity">
    <text evidence="4">Belongs to the peptidase M20A family.</text>
</comment>
<evidence type="ECO:0000256" key="1">
    <source>
        <dbReference type="ARBA" id="ARBA00001941"/>
    </source>
</evidence>
<dbReference type="InterPro" id="IPR050072">
    <property type="entry name" value="Peptidase_M20A"/>
</dbReference>
<evidence type="ECO:0000313" key="16">
    <source>
        <dbReference type="EMBL" id="BAF68201.1"/>
    </source>
</evidence>
<comment type="cofactor">
    <cofactor evidence="1">
        <name>Co(2+)</name>
        <dbReference type="ChEBI" id="CHEBI:48828"/>
    </cofactor>
</comment>
<sequence length="428" mass="47590">MFKNKNYVYINIYTTLKGVSLMTTFSEKEKIQLLADIVELQTENNNEIDVCNYLTDLFDKYDIKSEILKVNEHRANIVAEIGNGSPILALSGHMDVVDAGNQDNWSYPPFQLTEKDGKLYGRGTTDMKGGLMALVVSLIELKEQNELPHGTIRLLATAGEEKEQEGAKLLADKGYLDDVDGLIIAEPTGSGIYYAHKGSMSCKVTATGKAVHSSVPFIGDNAIDTLLEFYNLFKEKYSELKQQDTKHELDVAPMFKSLIGKEISEEDANYASGLTAVCSIINGGKQFNSVPDEASLEFNVRPVPEYDNDFIESFFQNIINDVDSNKLSLDIPSNHRPVTSDKNSKLITTIKDVASSYVEQDEIFVSALVGATDASSFLGDNKDNVDLAIFGPGNPLMAHQIDEYIEKDMYLKYIDIFKEASIQYLKEK</sequence>
<evidence type="ECO:0000256" key="5">
    <source>
        <dbReference type="ARBA" id="ARBA00011921"/>
    </source>
</evidence>
<dbReference type="Proteomes" id="UP000006386">
    <property type="component" value="Chromosome"/>
</dbReference>
<dbReference type="NCBIfam" id="NF006365">
    <property type="entry name" value="PRK08588.1"/>
    <property type="match status" value="1"/>
</dbReference>
<gene>
    <name evidence="16" type="ordered locus">NWMN_1929</name>
</gene>
<evidence type="ECO:0000256" key="4">
    <source>
        <dbReference type="ARBA" id="ARBA00006247"/>
    </source>
</evidence>
<comment type="pathway">
    <text evidence="3">Amino-acid biosynthesis; L-lysine biosynthesis via DAP pathway; LL-2,6-diaminopimelate from (S)-tetrahydrodipicolinate (succinylase route): step 3/3.</text>
</comment>
<dbReference type="Pfam" id="PF07687">
    <property type="entry name" value="M20_dimer"/>
    <property type="match status" value="1"/>
</dbReference>
<dbReference type="HOGENOM" id="CLU_021802_2_2_9"/>
<keyword evidence="13" id="KW-0170">Cobalt</keyword>
<evidence type="ECO:0000256" key="11">
    <source>
        <dbReference type="ARBA" id="ARBA00022915"/>
    </source>
</evidence>
<dbReference type="UniPathway" id="UPA00034">
    <property type="reaction ID" value="UER00021"/>
</dbReference>